<proteinExistence type="predicted"/>
<sequence length="646" mass="73081">MDVTLANLPFHIFCDIVCQLPPIRVVNCQRVSRIIHEALTRDELCITLISRHFPRSREGRRLRQLLRAEDRESLDRGNWAAVFARLARRYYYLGRAMPWQTVKVPVLKDATLLRGVATWNRFLSLNNINAIFDYEDAVWTVAPTEGLLVYPAPETDSSEPGYRARDLATGVEFRVPFKTKGRIVRRVRLSHGILAIEWCPKVGSVPFGGTVPFHRHYAILYDVHRAGSWDGVIPQRPAAGVATPGYSWKFDLRSEFEIHHIGLPVNSTDRFFSTHNATHYAVYVWQTTRYPSSTPSNIVGPIERLTIWEIRTASPYRPSLDILGIARRDPTVGPRVIRRMANSQLAAWSVLQGVTPSLRSLALDDCTWNASRRSACGHVFFTEEEHKWSDGPHSSLDPPRFHLVKTTGIPLIGNGPRWVDECRGGSDANIQPFRRSRWRRHATETYKEEEDDDDYDDNSNGDGDNNGTTAANTTAAPSFLKTIPWARHSETWPGRAPCWRHVDFPYITMSEVLDMPAGIRIIARNCFMLATLSIFPRPKIHIEGVNEDGPIPRKKKEKKDKKRRVKSRSGGDGGSRPSSSGSNSSFLRENRQLAAPTQSQDGNEDQKAVQFAISIWPQIMCKGCIYGDERWLIGEDAGGDVTILMF</sequence>
<evidence type="ECO:0008006" key="4">
    <source>
        <dbReference type="Google" id="ProtNLM"/>
    </source>
</evidence>
<dbReference type="AlphaFoldDB" id="A0A2T3ZE64"/>
<keyword evidence="3" id="KW-1185">Reference proteome</keyword>
<dbReference type="SUPFAM" id="SSF81383">
    <property type="entry name" value="F-box domain"/>
    <property type="match status" value="1"/>
</dbReference>
<feature type="compositionally biased region" description="Low complexity" evidence="1">
    <location>
        <begin position="575"/>
        <end position="585"/>
    </location>
</feature>
<feature type="compositionally biased region" description="Low complexity" evidence="1">
    <location>
        <begin position="460"/>
        <end position="475"/>
    </location>
</feature>
<organism evidence="2 3">
    <name type="scientific">Trichoderma asperellum (strain ATCC 204424 / CBS 433.97 / NBRC 101777)</name>
    <dbReference type="NCBI Taxonomy" id="1042311"/>
    <lineage>
        <taxon>Eukaryota</taxon>
        <taxon>Fungi</taxon>
        <taxon>Dikarya</taxon>
        <taxon>Ascomycota</taxon>
        <taxon>Pezizomycotina</taxon>
        <taxon>Sordariomycetes</taxon>
        <taxon>Hypocreomycetidae</taxon>
        <taxon>Hypocreales</taxon>
        <taxon>Hypocreaceae</taxon>
        <taxon>Trichoderma</taxon>
    </lineage>
</organism>
<feature type="region of interest" description="Disordered" evidence="1">
    <location>
        <begin position="444"/>
        <end position="475"/>
    </location>
</feature>
<evidence type="ECO:0000256" key="1">
    <source>
        <dbReference type="SAM" id="MobiDB-lite"/>
    </source>
</evidence>
<dbReference type="OrthoDB" id="5334391at2759"/>
<feature type="compositionally biased region" description="Basic residues" evidence="1">
    <location>
        <begin position="552"/>
        <end position="567"/>
    </location>
</feature>
<evidence type="ECO:0000313" key="3">
    <source>
        <dbReference type="Proteomes" id="UP000240493"/>
    </source>
</evidence>
<evidence type="ECO:0000313" key="2">
    <source>
        <dbReference type="EMBL" id="PTB43084.1"/>
    </source>
</evidence>
<dbReference type="InterPro" id="IPR036047">
    <property type="entry name" value="F-box-like_dom_sf"/>
</dbReference>
<reference evidence="2 3" key="1">
    <citation type="submission" date="2016-07" db="EMBL/GenBank/DDBJ databases">
        <title>Multiple horizontal gene transfer events from other fungi enriched the ability of initially mycotrophic Trichoderma (Ascomycota) to feed on dead plant biomass.</title>
        <authorList>
            <consortium name="DOE Joint Genome Institute"/>
            <person name="Aerts A."/>
            <person name="Atanasova L."/>
            <person name="Chenthamara K."/>
            <person name="Zhang J."/>
            <person name="Grujic M."/>
            <person name="Henrissat B."/>
            <person name="Kuo A."/>
            <person name="Salamov A."/>
            <person name="Lipzen A."/>
            <person name="Labutti K."/>
            <person name="Barry K."/>
            <person name="Miao Y."/>
            <person name="Rahimi M.J."/>
            <person name="Shen Q."/>
            <person name="Grigoriev I.V."/>
            <person name="Kubicek C.P."/>
            <person name="Druzhinina I.S."/>
        </authorList>
    </citation>
    <scope>NUCLEOTIDE SEQUENCE [LARGE SCALE GENOMIC DNA]</scope>
    <source>
        <strain evidence="2 3">CBS 433.97</strain>
    </source>
</reference>
<name>A0A2T3ZE64_TRIA4</name>
<feature type="compositionally biased region" description="Acidic residues" evidence="1">
    <location>
        <begin position="447"/>
        <end position="459"/>
    </location>
</feature>
<dbReference type="EMBL" id="KZ679259">
    <property type="protein sequence ID" value="PTB43084.1"/>
    <property type="molecule type" value="Genomic_DNA"/>
</dbReference>
<dbReference type="Proteomes" id="UP000240493">
    <property type="component" value="Unassembled WGS sequence"/>
</dbReference>
<feature type="region of interest" description="Disordered" evidence="1">
    <location>
        <begin position="542"/>
        <end position="586"/>
    </location>
</feature>
<accession>A0A2T3ZE64</accession>
<protein>
    <recommendedName>
        <fullName evidence="4">F-box domain-containing protein</fullName>
    </recommendedName>
</protein>
<gene>
    <name evidence="2" type="ORF">M441DRAFT_56116</name>
</gene>